<dbReference type="GO" id="GO:1904680">
    <property type="term" value="F:peptide transmembrane transporter activity"/>
    <property type="evidence" value="ECO:0007669"/>
    <property type="project" value="TreeGrafter"/>
</dbReference>
<dbReference type="InterPro" id="IPR000914">
    <property type="entry name" value="SBP_5_dom"/>
</dbReference>
<dbReference type="GO" id="GO:0030288">
    <property type="term" value="C:outer membrane-bounded periplasmic space"/>
    <property type="evidence" value="ECO:0007669"/>
    <property type="project" value="UniProtKB-ARBA"/>
</dbReference>
<dbReference type="EMBL" id="CADIJM010000002">
    <property type="protein sequence ID" value="CAB3682141.1"/>
    <property type="molecule type" value="Genomic_DNA"/>
</dbReference>
<dbReference type="Gene3D" id="3.90.76.10">
    <property type="entry name" value="Dipeptide-binding Protein, Domain 1"/>
    <property type="match status" value="1"/>
</dbReference>
<dbReference type="AlphaFoldDB" id="A0A6S7AS27"/>
<feature type="domain" description="Solute-binding protein family 5" evidence="6">
    <location>
        <begin position="64"/>
        <end position="385"/>
    </location>
</feature>
<dbReference type="PANTHER" id="PTHR30290">
    <property type="entry name" value="PERIPLASMIC BINDING COMPONENT OF ABC TRANSPORTER"/>
    <property type="match status" value="1"/>
</dbReference>
<comment type="similarity">
    <text evidence="2">Belongs to the bacterial solute-binding protein 5 family.</text>
</comment>
<evidence type="ECO:0000256" key="2">
    <source>
        <dbReference type="ARBA" id="ARBA00005695"/>
    </source>
</evidence>
<protein>
    <submittedName>
        <fullName evidence="7">HTH-type transcriptional regulator SgrR</fullName>
    </submittedName>
</protein>
<evidence type="ECO:0000256" key="4">
    <source>
        <dbReference type="ARBA" id="ARBA00022729"/>
    </source>
</evidence>
<dbReference type="PANTHER" id="PTHR30290:SF10">
    <property type="entry name" value="PERIPLASMIC OLIGOPEPTIDE-BINDING PROTEIN-RELATED"/>
    <property type="match status" value="1"/>
</dbReference>
<dbReference type="GO" id="GO:0043190">
    <property type="term" value="C:ATP-binding cassette (ABC) transporter complex"/>
    <property type="evidence" value="ECO:0007669"/>
    <property type="project" value="InterPro"/>
</dbReference>
<evidence type="ECO:0000313" key="8">
    <source>
        <dbReference type="Proteomes" id="UP000494214"/>
    </source>
</evidence>
<feature type="chain" id="PRO_5028867712" evidence="5">
    <location>
        <begin position="22"/>
        <end position="492"/>
    </location>
</feature>
<dbReference type="RefSeq" id="WP_175122615.1">
    <property type="nucleotide sequence ID" value="NZ_CADIJM010000002.1"/>
</dbReference>
<dbReference type="SUPFAM" id="SSF53850">
    <property type="entry name" value="Periplasmic binding protein-like II"/>
    <property type="match status" value="1"/>
</dbReference>
<name>A0A6S7AS27_9BURK</name>
<dbReference type="Gene3D" id="3.10.105.10">
    <property type="entry name" value="Dipeptide-binding Protein, Domain 3"/>
    <property type="match status" value="1"/>
</dbReference>
<evidence type="ECO:0000256" key="3">
    <source>
        <dbReference type="ARBA" id="ARBA00022448"/>
    </source>
</evidence>
<organism evidence="7 8">
    <name type="scientific">Achromobacter animicus</name>
    <dbReference type="NCBI Taxonomy" id="1389935"/>
    <lineage>
        <taxon>Bacteria</taxon>
        <taxon>Pseudomonadati</taxon>
        <taxon>Pseudomonadota</taxon>
        <taxon>Betaproteobacteria</taxon>
        <taxon>Burkholderiales</taxon>
        <taxon>Alcaligenaceae</taxon>
        <taxon>Achromobacter</taxon>
    </lineage>
</organism>
<evidence type="ECO:0000256" key="1">
    <source>
        <dbReference type="ARBA" id="ARBA00004196"/>
    </source>
</evidence>
<evidence type="ECO:0000256" key="5">
    <source>
        <dbReference type="SAM" id="SignalP"/>
    </source>
</evidence>
<dbReference type="GO" id="GO:0015833">
    <property type="term" value="P:peptide transport"/>
    <property type="evidence" value="ECO:0007669"/>
    <property type="project" value="TreeGrafter"/>
</dbReference>
<evidence type="ECO:0000313" key="7">
    <source>
        <dbReference type="EMBL" id="CAB3682141.1"/>
    </source>
</evidence>
<feature type="signal peptide" evidence="5">
    <location>
        <begin position="1"/>
        <end position="21"/>
    </location>
</feature>
<dbReference type="InterPro" id="IPR039424">
    <property type="entry name" value="SBP_5"/>
</dbReference>
<gene>
    <name evidence="7" type="primary">sgrR_1</name>
    <name evidence="7" type="ORF">LMG26690_01655</name>
</gene>
<dbReference type="Gene3D" id="3.40.190.10">
    <property type="entry name" value="Periplasmic binding protein-like II"/>
    <property type="match status" value="1"/>
</dbReference>
<keyword evidence="8" id="KW-1185">Reference proteome</keyword>
<proteinExistence type="inferred from homology"/>
<accession>A0A6S7AS27</accession>
<dbReference type="PIRSF" id="PIRSF002741">
    <property type="entry name" value="MppA"/>
    <property type="match status" value="1"/>
</dbReference>
<comment type="subcellular location">
    <subcellularLocation>
        <location evidence="1">Cell envelope</location>
    </subcellularLocation>
</comment>
<reference evidence="7 8" key="1">
    <citation type="submission" date="2020-04" db="EMBL/GenBank/DDBJ databases">
        <authorList>
            <person name="De Canck E."/>
        </authorList>
    </citation>
    <scope>NUCLEOTIDE SEQUENCE [LARGE SCALE GENOMIC DNA]</scope>
    <source>
        <strain evidence="7 8">LMG 26690</strain>
    </source>
</reference>
<dbReference type="InterPro" id="IPR030678">
    <property type="entry name" value="Peptide/Ni-bd"/>
</dbReference>
<sequence>MRLNQLLGLLLSASVLSAAQAADITLALGTEPSTLDPQTAQDGSERAVSRNIFETLLTRTPAGELVPQLATALPRQIDATAWEVTLRPDLKFSDGKPLDAAAVAASINRIVDPKTASRQRPFFLGIKQAEAVDAVTVKVHTNGADPALPARLSWLTIVSPAAAADGSLSQKPVGSGPYVLTEWSKGNRIVLTKNPNYWNPKAVGNVDRATYRFVAEPGTRLSGLRAGDFDFITNLLPEDTKRVAKAVTLKGTDLPFVSLNALKGLTADVRVRQALNYAVDKEALANDLYGGYASVSHGQLLAPGWFGYDASIKPYPYDPKRATELLKAAGAHGKSIDLYAPSGRWLKDKELAETIAAYWEAAGLKVNFRVLAWAEYLDALNKNRVPTEAQISSSHSNQLLDADRTLSAYYAEGGVAAANDNAELKKLIEDARQEADPAKRQALYSKALQIGRDQAYLVFLLDGGEIFGLSKRVDFSPRVDGLIPLKDFRVTD</sequence>
<keyword evidence="3" id="KW-0813">Transport</keyword>
<evidence type="ECO:0000259" key="6">
    <source>
        <dbReference type="Pfam" id="PF00496"/>
    </source>
</evidence>
<dbReference type="Pfam" id="PF00496">
    <property type="entry name" value="SBP_bac_5"/>
    <property type="match status" value="1"/>
</dbReference>
<keyword evidence="4 5" id="KW-0732">Signal</keyword>
<dbReference type="Proteomes" id="UP000494214">
    <property type="component" value="Unassembled WGS sequence"/>
</dbReference>